<sequence>MEMDAYSTLVDQILKIPVLVKKVQDMVSESDQTSLNLVALDWKPQLAYSARYQQFQKEAKTCFQPSVQVQAVNLGCKI</sequence>
<dbReference type="OrthoDB" id="10420123at2759"/>
<dbReference type="AlphaFoldDB" id="A0A8X7BPH4"/>
<name>A0A8X7BPH4_9ARAC</name>
<keyword evidence="2" id="KW-1185">Reference proteome</keyword>
<protein>
    <submittedName>
        <fullName evidence="1">Uncharacterized protein</fullName>
    </submittedName>
</protein>
<comment type="caution">
    <text evidence="1">The sequence shown here is derived from an EMBL/GenBank/DDBJ whole genome shotgun (WGS) entry which is preliminary data.</text>
</comment>
<gene>
    <name evidence="1" type="ORF">TNIN_6901</name>
</gene>
<organism evidence="1 2">
    <name type="scientific">Trichonephila inaurata madagascariensis</name>
    <dbReference type="NCBI Taxonomy" id="2747483"/>
    <lineage>
        <taxon>Eukaryota</taxon>
        <taxon>Metazoa</taxon>
        <taxon>Ecdysozoa</taxon>
        <taxon>Arthropoda</taxon>
        <taxon>Chelicerata</taxon>
        <taxon>Arachnida</taxon>
        <taxon>Araneae</taxon>
        <taxon>Araneomorphae</taxon>
        <taxon>Entelegynae</taxon>
        <taxon>Araneoidea</taxon>
        <taxon>Nephilidae</taxon>
        <taxon>Trichonephila</taxon>
        <taxon>Trichonephila inaurata</taxon>
    </lineage>
</organism>
<dbReference type="Proteomes" id="UP000886998">
    <property type="component" value="Unassembled WGS sequence"/>
</dbReference>
<proteinExistence type="predicted"/>
<evidence type="ECO:0000313" key="2">
    <source>
        <dbReference type="Proteomes" id="UP000886998"/>
    </source>
</evidence>
<accession>A0A8X7BPH4</accession>
<evidence type="ECO:0000313" key="1">
    <source>
        <dbReference type="EMBL" id="GFY37579.1"/>
    </source>
</evidence>
<dbReference type="EMBL" id="BMAV01000366">
    <property type="protein sequence ID" value="GFY37579.1"/>
    <property type="molecule type" value="Genomic_DNA"/>
</dbReference>
<reference evidence="1" key="1">
    <citation type="submission" date="2020-08" db="EMBL/GenBank/DDBJ databases">
        <title>Multicomponent nature underlies the extraordinary mechanical properties of spider dragline silk.</title>
        <authorList>
            <person name="Kono N."/>
            <person name="Nakamura H."/>
            <person name="Mori M."/>
            <person name="Yoshida Y."/>
            <person name="Ohtoshi R."/>
            <person name="Malay A.D."/>
            <person name="Moran D.A.P."/>
            <person name="Tomita M."/>
            <person name="Numata K."/>
            <person name="Arakawa K."/>
        </authorList>
    </citation>
    <scope>NUCLEOTIDE SEQUENCE</scope>
</reference>